<feature type="transmembrane region" description="Helical" evidence="1">
    <location>
        <begin position="225"/>
        <end position="247"/>
    </location>
</feature>
<protein>
    <recommendedName>
        <fullName evidence="4">Transmembrane protein</fullName>
    </recommendedName>
</protein>
<organism evidence="2 3">
    <name type="scientific">Adineta ricciae</name>
    <name type="common">Rotifer</name>
    <dbReference type="NCBI Taxonomy" id="249248"/>
    <lineage>
        <taxon>Eukaryota</taxon>
        <taxon>Metazoa</taxon>
        <taxon>Spiralia</taxon>
        <taxon>Gnathifera</taxon>
        <taxon>Rotifera</taxon>
        <taxon>Eurotatoria</taxon>
        <taxon>Bdelloidea</taxon>
        <taxon>Adinetida</taxon>
        <taxon>Adinetidae</taxon>
        <taxon>Adineta</taxon>
    </lineage>
</organism>
<feature type="transmembrane region" description="Helical" evidence="1">
    <location>
        <begin position="76"/>
        <end position="97"/>
    </location>
</feature>
<keyword evidence="3" id="KW-1185">Reference proteome</keyword>
<keyword evidence="1" id="KW-0472">Membrane</keyword>
<feature type="transmembrane region" description="Helical" evidence="1">
    <location>
        <begin position="118"/>
        <end position="141"/>
    </location>
</feature>
<accession>A0A814TP26</accession>
<dbReference type="Proteomes" id="UP000663828">
    <property type="component" value="Unassembled WGS sequence"/>
</dbReference>
<dbReference type="AlphaFoldDB" id="A0A814TP26"/>
<dbReference type="EMBL" id="CAJNOR010001559">
    <property type="protein sequence ID" value="CAF1163919.1"/>
    <property type="molecule type" value="Genomic_DNA"/>
</dbReference>
<gene>
    <name evidence="2" type="ORF">XAT740_LOCUS21641</name>
</gene>
<proteinExistence type="predicted"/>
<evidence type="ECO:0000256" key="1">
    <source>
        <dbReference type="SAM" id="Phobius"/>
    </source>
</evidence>
<comment type="caution">
    <text evidence="2">The sequence shown here is derived from an EMBL/GenBank/DDBJ whole genome shotgun (WGS) entry which is preliminary data.</text>
</comment>
<evidence type="ECO:0008006" key="4">
    <source>
        <dbReference type="Google" id="ProtNLM"/>
    </source>
</evidence>
<keyword evidence="1" id="KW-1133">Transmembrane helix</keyword>
<keyword evidence="1" id="KW-0812">Transmembrane</keyword>
<feature type="transmembrane region" description="Helical" evidence="1">
    <location>
        <begin position="184"/>
        <end position="205"/>
    </location>
</feature>
<evidence type="ECO:0000313" key="2">
    <source>
        <dbReference type="EMBL" id="CAF1163919.1"/>
    </source>
</evidence>
<feature type="transmembrane region" description="Helical" evidence="1">
    <location>
        <begin position="36"/>
        <end position="56"/>
    </location>
</feature>
<name>A0A814TP26_ADIRI</name>
<reference evidence="2" key="1">
    <citation type="submission" date="2021-02" db="EMBL/GenBank/DDBJ databases">
        <authorList>
            <person name="Nowell W R."/>
        </authorList>
    </citation>
    <scope>NUCLEOTIDE SEQUENCE</scope>
</reference>
<sequence length="270" mass="31862">MKDERIIERIGIIEDPNQTVISRLLPEQIMMRRIRIALLVLLGFLLMFDLVGLVLFVHLRVRGSKSSSDLNIKYELLWRLLSIFYYAFGLIATIQYFRKALKPEVIAQENEVYRRQKFLFVLIDILFTFDLVIFIACIHLYTVDSWMKGNVQIYFPLFWILSSTIYDIYGLIVSCLCYRTCLLVYAWIGIFFFICNVIALGIMLFLPLSRDTLVSNGTLFYTPRYIILIIFWFTMLTLRLTTVRLSFYLTKLISQIEQEVLECVHTYAID</sequence>
<evidence type="ECO:0000313" key="3">
    <source>
        <dbReference type="Proteomes" id="UP000663828"/>
    </source>
</evidence>
<feature type="transmembrane region" description="Helical" evidence="1">
    <location>
        <begin position="153"/>
        <end position="172"/>
    </location>
</feature>